<dbReference type="SMART" id="SM00369">
    <property type="entry name" value="LRR_TYP"/>
    <property type="match status" value="9"/>
</dbReference>
<feature type="chain" id="PRO_5044891724" evidence="4">
    <location>
        <begin position="28"/>
        <end position="598"/>
    </location>
</feature>
<gene>
    <name evidence="5" type="ORF">ABEB36_013080</name>
</gene>
<name>A0ABD1E6R3_HYPHA</name>
<feature type="transmembrane region" description="Helical" evidence="3">
    <location>
        <begin position="508"/>
        <end position="533"/>
    </location>
</feature>
<dbReference type="InterPro" id="IPR050333">
    <property type="entry name" value="SLRP"/>
</dbReference>
<keyword evidence="1" id="KW-0433">Leucine-rich repeat</keyword>
<dbReference type="PANTHER" id="PTHR45712:SF22">
    <property type="entry name" value="INSULIN-LIKE GROWTH FACTOR-BINDING PROTEIN COMPLEX ACID LABILE SUBUNIT"/>
    <property type="match status" value="1"/>
</dbReference>
<dbReference type="PROSITE" id="PS51450">
    <property type="entry name" value="LRR"/>
    <property type="match status" value="4"/>
</dbReference>
<feature type="signal peptide" evidence="4">
    <location>
        <begin position="1"/>
        <end position="27"/>
    </location>
</feature>
<keyword evidence="3" id="KW-1133">Transmembrane helix</keyword>
<protein>
    <submittedName>
        <fullName evidence="5">Uncharacterized protein</fullName>
    </submittedName>
</protein>
<dbReference type="FunFam" id="3.80.10.10:FF:001164">
    <property type="entry name" value="GH01279p"/>
    <property type="match status" value="1"/>
</dbReference>
<dbReference type="SMART" id="SM00365">
    <property type="entry name" value="LRR_SD22"/>
    <property type="match status" value="7"/>
</dbReference>
<evidence type="ECO:0000256" key="3">
    <source>
        <dbReference type="SAM" id="Phobius"/>
    </source>
</evidence>
<evidence type="ECO:0000313" key="6">
    <source>
        <dbReference type="Proteomes" id="UP001566132"/>
    </source>
</evidence>
<dbReference type="Gene3D" id="3.80.10.10">
    <property type="entry name" value="Ribonuclease Inhibitor"/>
    <property type="match status" value="2"/>
</dbReference>
<dbReference type="Pfam" id="PF13855">
    <property type="entry name" value="LRR_8"/>
    <property type="match status" value="3"/>
</dbReference>
<evidence type="ECO:0000313" key="5">
    <source>
        <dbReference type="EMBL" id="KAL1490371.1"/>
    </source>
</evidence>
<dbReference type="InterPro" id="IPR032675">
    <property type="entry name" value="LRR_dom_sf"/>
</dbReference>
<dbReference type="PANTHER" id="PTHR45712">
    <property type="entry name" value="AGAP008170-PA"/>
    <property type="match status" value="1"/>
</dbReference>
<evidence type="ECO:0000256" key="1">
    <source>
        <dbReference type="ARBA" id="ARBA00022614"/>
    </source>
</evidence>
<dbReference type="EMBL" id="JBDJPC010000010">
    <property type="protein sequence ID" value="KAL1490371.1"/>
    <property type="molecule type" value="Genomic_DNA"/>
</dbReference>
<accession>A0ABD1E6R3</accession>
<dbReference type="InterPro" id="IPR001611">
    <property type="entry name" value="Leu-rich_rpt"/>
</dbReference>
<sequence>MIRSIAGSGMECWKWAIIMFVVRSTLAMCPTKCSCFLDHKGRNTVLCKEGGMIGPLNLNNVSLDTEVLKITAPDDNNNMLTMSPVFQSYRKLEEIHITKSNVPQLGMHFFWGLRKLDVLNLSQNNITQPLDHNFRGLDKLKELYLDDNRIQSLPSGTFRYLHELKLLSIQRNRITDLANRIFLEIGKLKALKLSGNNLRELNPEVFRDVQELRQFECRGCALKKINKEVYRLLPYLSVLDMGDNEIKAIHADDLKDLANVKVLKLDGNQIFSLHDNTFSNQIALRKLTLARNELTKIGANAFVELYNLTELDLSYNKLEKIHDGAFEAVSSTLEILALSGNQLKTHTLKELGQLQALKELKLSGCGITEYDLDIKKNITFPKNLESLDLSANHISVMNTEFLPAKLKSLDIAKNRLRGIDEYNLQRLDHLKSLNLQGNPWSCDLCYIVPLLERANRSATFSDILCVSPYTVRGKSLGMLEKGDLTWCTAASYSTGDADYFLVSSDGNIGIIAASMSVCLLILTILAIIGTLCYSRRHAARYYTHEDKLAIEGENIVDNNHSPLFCDGELSFKFPLDNDSKKITISTIEDIKKEHSITT</sequence>
<keyword evidence="6" id="KW-1185">Reference proteome</keyword>
<keyword evidence="3" id="KW-0472">Membrane</keyword>
<dbReference type="SUPFAM" id="SSF52058">
    <property type="entry name" value="L domain-like"/>
    <property type="match status" value="1"/>
</dbReference>
<evidence type="ECO:0000256" key="2">
    <source>
        <dbReference type="ARBA" id="ARBA00022737"/>
    </source>
</evidence>
<organism evidence="5 6">
    <name type="scientific">Hypothenemus hampei</name>
    <name type="common">Coffee berry borer</name>
    <dbReference type="NCBI Taxonomy" id="57062"/>
    <lineage>
        <taxon>Eukaryota</taxon>
        <taxon>Metazoa</taxon>
        <taxon>Ecdysozoa</taxon>
        <taxon>Arthropoda</taxon>
        <taxon>Hexapoda</taxon>
        <taxon>Insecta</taxon>
        <taxon>Pterygota</taxon>
        <taxon>Neoptera</taxon>
        <taxon>Endopterygota</taxon>
        <taxon>Coleoptera</taxon>
        <taxon>Polyphaga</taxon>
        <taxon>Cucujiformia</taxon>
        <taxon>Curculionidae</taxon>
        <taxon>Scolytinae</taxon>
        <taxon>Hypothenemus</taxon>
    </lineage>
</organism>
<proteinExistence type="predicted"/>
<keyword evidence="3" id="KW-0812">Transmembrane</keyword>
<dbReference type="Proteomes" id="UP001566132">
    <property type="component" value="Unassembled WGS sequence"/>
</dbReference>
<dbReference type="AlphaFoldDB" id="A0ABD1E6R3"/>
<evidence type="ECO:0000256" key="4">
    <source>
        <dbReference type="SAM" id="SignalP"/>
    </source>
</evidence>
<comment type="caution">
    <text evidence="5">The sequence shown here is derived from an EMBL/GenBank/DDBJ whole genome shotgun (WGS) entry which is preliminary data.</text>
</comment>
<keyword evidence="2" id="KW-0677">Repeat</keyword>
<dbReference type="InterPro" id="IPR003591">
    <property type="entry name" value="Leu-rich_rpt_typical-subtyp"/>
</dbReference>
<keyword evidence="4" id="KW-0732">Signal</keyword>
<reference evidence="5 6" key="1">
    <citation type="submission" date="2024-05" db="EMBL/GenBank/DDBJ databases">
        <title>Genetic variation in Jamaican populations of the coffee berry borer (Hypothenemus hampei).</title>
        <authorList>
            <person name="Errbii M."/>
            <person name="Myrie A."/>
        </authorList>
    </citation>
    <scope>NUCLEOTIDE SEQUENCE [LARGE SCALE GENOMIC DNA]</scope>
    <source>
        <strain evidence="5">JA-Hopewell-2020-01-JO</strain>
        <tissue evidence="5">Whole body</tissue>
    </source>
</reference>